<evidence type="ECO:0000256" key="2">
    <source>
        <dbReference type="ARBA" id="ARBA00012513"/>
    </source>
</evidence>
<dbReference type="CDD" id="cd00060">
    <property type="entry name" value="FHA"/>
    <property type="match status" value="1"/>
</dbReference>
<name>A0AAD7KDF3_9AGAR</name>
<dbReference type="Pfam" id="PF00069">
    <property type="entry name" value="Pkinase"/>
    <property type="match status" value="1"/>
</dbReference>
<evidence type="ECO:0000256" key="10">
    <source>
        <dbReference type="SAM" id="MobiDB-lite"/>
    </source>
</evidence>
<dbReference type="InterPro" id="IPR008984">
    <property type="entry name" value="SMAD_FHA_dom_sf"/>
</dbReference>
<dbReference type="GO" id="GO:0005634">
    <property type="term" value="C:nucleus"/>
    <property type="evidence" value="ECO:0007669"/>
    <property type="project" value="TreeGrafter"/>
</dbReference>
<evidence type="ECO:0000256" key="1">
    <source>
        <dbReference type="ARBA" id="ARBA00005575"/>
    </source>
</evidence>
<dbReference type="GO" id="GO:0005524">
    <property type="term" value="F:ATP binding"/>
    <property type="evidence" value="ECO:0007669"/>
    <property type="project" value="UniProtKB-UniRule"/>
</dbReference>
<proteinExistence type="inferred from homology"/>
<dbReference type="InterPro" id="IPR000719">
    <property type="entry name" value="Prot_kinase_dom"/>
</dbReference>
<dbReference type="PROSITE" id="PS50006">
    <property type="entry name" value="FHA_DOMAIN"/>
    <property type="match status" value="1"/>
</dbReference>
<evidence type="ECO:0000259" key="11">
    <source>
        <dbReference type="PROSITE" id="PS50006"/>
    </source>
</evidence>
<feature type="compositionally biased region" description="Acidic residues" evidence="10">
    <location>
        <begin position="432"/>
        <end position="444"/>
    </location>
</feature>
<keyword evidence="5 13" id="KW-0808">Transferase</keyword>
<feature type="compositionally biased region" description="Basic residues" evidence="10">
    <location>
        <begin position="487"/>
        <end position="502"/>
    </location>
</feature>
<feature type="domain" description="FHA" evidence="11">
    <location>
        <begin position="39"/>
        <end position="92"/>
    </location>
</feature>
<dbReference type="EC" id="2.7.11.1" evidence="2"/>
<dbReference type="PROSITE" id="PS50011">
    <property type="entry name" value="PROTEIN_KINASE_DOM"/>
    <property type="match status" value="1"/>
</dbReference>
<evidence type="ECO:0000313" key="14">
    <source>
        <dbReference type="Proteomes" id="UP001215280"/>
    </source>
</evidence>
<comment type="similarity">
    <text evidence="1">Belongs to the protein kinase superfamily. CAMK Ser/Thr protein kinase family. CHEK2 subfamily.</text>
</comment>
<dbReference type="Gene3D" id="2.60.200.20">
    <property type="match status" value="1"/>
</dbReference>
<dbReference type="InterPro" id="IPR000253">
    <property type="entry name" value="FHA_dom"/>
</dbReference>
<dbReference type="PANTHER" id="PTHR44167">
    <property type="entry name" value="OVARIAN-SPECIFIC SERINE/THREONINE-PROTEIN KINASE LOK-RELATED"/>
    <property type="match status" value="1"/>
</dbReference>
<dbReference type="SMART" id="SM00220">
    <property type="entry name" value="S_TKc"/>
    <property type="match status" value="1"/>
</dbReference>
<dbReference type="GO" id="GO:0005737">
    <property type="term" value="C:cytoplasm"/>
    <property type="evidence" value="ECO:0007669"/>
    <property type="project" value="TreeGrafter"/>
</dbReference>
<evidence type="ECO:0000256" key="3">
    <source>
        <dbReference type="ARBA" id="ARBA00022527"/>
    </source>
</evidence>
<dbReference type="Gene3D" id="1.10.510.10">
    <property type="entry name" value="Transferase(Phosphotransferase) domain 1"/>
    <property type="match status" value="1"/>
</dbReference>
<comment type="catalytic activity">
    <reaction evidence="7">
        <text>L-threonyl-[protein] + ATP = O-phospho-L-threonyl-[protein] + ADP + H(+)</text>
        <dbReference type="Rhea" id="RHEA:46608"/>
        <dbReference type="Rhea" id="RHEA-COMP:11060"/>
        <dbReference type="Rhea" id="RHEA-COMP:11605"/>
        <dbReference type="ChEBI" id="CHEBI:15378"/>
        <dbReference type="ChEBI" id="CHEBI:30013"/>
        <dbReference type="ChEBI" id="CHEBI:30616"/>
        <dbReference type="ChEBI" id="CHEBI:61977"/>
        <dbReference type="ChEBI" id="CHEBI:456216"/>
        <dbReference type="EC" id="2.7.11.1"/>
    </reaction>
</comment>
<dbReference type="PROSITE" id="PS00107">
    <property type="entry name" value="PROTEIN_KINASE_ATP"/>
    <property type="match status" value="1"/>
</dbReference>
<sequence>MDVDSETPNTPIWGYLEPLVPSDQVERLTFHEPCLQQGVTLGRVADNDYVLPGAGVSSRHATIQWNGNRNVMSVVTLTDSSLNGTYVDGVKVNGTHQLFNGSTVFFGSKVPVIEEAADFRYIFHHPYGRSKSETVFNHYIMGVQLGGGAFGVVHKATERKSGNLYAVKTAWKNDRQRNTITCAGQETMAMMILSHPNICKLHEVFFRIDGQLVDIVLEFVDGISLLQLHTSTTNNQLTEDQAREISFQVCTALAYVHDQGVSHGDLKPDNILITRAVFPVVKLVDFGLARVINNYNAKPMATIHMYAAPEACSQVDEYGEGLEVGMSKLWDNWALGCVIFKLLAYDYPFGTQPAYQIDPALFHWNALNGNSAEAIDLVKKLLVRDTRHRMTARATLDQPWLSGYRPYQVSFASVSFEKPPEPAEFEPQAQPMDDEDTEELDDEAEGRKGKGRRRPAQRPYVASKPSPRRLRERRIPVNAARGEGPSCRKRPAMRLHGRPKRL</sequence>
<keyword evidence="6 9" id="KW-0067">ATP-binding</keyword>
<evidence type="ECO:0000259" key="12">
    <source>
        <dbReference type="PROSITE" id="PS50011"/>
    </source>
</evidence>
<organism evidence="13 14">
    <name type="scientific">Mycena maculata</name>
    <dbReference type="NCBI Taxonomy" id="230809"/>
    <lineage>
        <taxon>Eukaryota</taxon>
        <taxon>Fungi</taxon>
        <taxon>Dikarya</taxon>
        <taxon>Basidiomycota</taxon>
        <taxon>Agaricomycotina</taxon>
        <taxon>Agaricomycetes</taxon>
        <taxon>Agaricomycetidae</taxon>
        <taxon>Agaricales</taxon>
        <taxon>Marasmiineae</taxon>
        <taxon>Mycenaceae</taxon>
        <taxon>Mycena</taxon>
    </lineage>
</organism>
<gene>
    <name evidence="13" type="ORF">DFH07DRAFT_790865</name>
</gene>
<feature type="region of interest" description="Disordered" evidence="10">
    <location>
        <begin position="418"/>
        <end position="502"/>
    </location>
</feature>
<dbReference type="SUPFAM" id="SSF56112">
    <property type="entry name" value="Protein kinase-like (PK-like)"/>
    <property type="match status" value="1"/>
</dbReference>
<reference evidence="13" key="1">
    <citation type="submission" date="2023-03" db="EMBL/GenBank/DDBJ databases">
        <title>Massive genome expansion in bonnet fungi (Mycena s.s.) driven by repeated elements and novel gene families across ecological guilds.</title>
        <authorList>
            <consortium name="Lawrence Berkeley National Laboratory"/>
            <person name="Harder C.B."/>
            <person name="Miyauchi S."/>
            <person name="Viragh M."/>
            <person name="Kuo A."/>
            <person name="Thoen E."/>
            <person name="Andreopoulos B."/>
            <person name="Lu D."/>
            <person name="Skrede I."/>
            <person name="Drula E."/>
            <person name="Henrissat B."/>
            <person name="Morin E."/>
            <person name="Kohler A."/>
            <person name="Barry K."/>
            <person name="LaButti K."/>
            <person name="Morin E."/>
            <person name="Salamov A."/>
            <person name="Lipzen A."/>
            <person name="Mereny Z."/>
            <person name="Hegedus B."/>
            <person name="Baldrian P."/>
            <person name="Stursova M."/>
            <person name="Weitz H."/>
            <person name="Taylor A."/>
            <person name="Grigoriev I.V."/>
            <person name="Nagy L.G."/>
            <person name="Martin F."/>
            <person name="Kauserud H."/>
        </authorList>
    </citation>
    <scope>NUCLEOTIDE SEQUENCE</scope>
    <source>
        <strain evidence="13">CBHHK188m</strain>
    </source>
</reference>
<protein>
    <recommendedName>
        <fullName evidence="2">non-specific serine/threonine protein kinase</fullName>
        <ecNumber evidence="2">2.7.11.1</ecNumber>
    </recommendedName>
</protein>
<dbReference type="PROSITE" id="PS00108">
    <property type="entry name" value="PROTEIN_KINASE_ST"/>
    <property type="match status" value="1"/>
</dbReference>
<comment type="caution">
    <text evidence="13">The sequence shown here is derived from an EMBL/GenBank/DDBJ whole genome shotgun (WGS) entry which is preliminary data.</text>
</comment>
<dbReference type="Proteomes" id="UP001215280">
    <property type="component" value="Unassembled WGS sequence"/>
</dbReference>
<keyword evidence="14" id="KW-1185">Reference proteome</keyword>
<dbReference type="SMART" id="SM00240">
    <property type="entry name" value="FHA"/>
    <property type="match status" value="1"/>
</dbReference>
<dbReference type="SUPFAM" id="SSF49879">
    <property type="entry name" value="SMAD/FHA domain"/>
    <property type="match status" value="1"/>
</dbReference>
<dbReference type="EMBL" id="JARJLG010000003">
    <property type="protein sequence ID" value="KAJ7782496.1"/>
    <property type="molecule type" value="Genomic_DNA"/>
</dbReference>
<dbReference type="Pfam" id="PF00498">
    <property type="entry name" value="FHA"/>
    <property type="match status" value="1"/>
</dbReference>
<dbReference type="GO" id="GO:0051598">
    <property type="term" value="P:meiotic recombination checkpoint signaling"/>
    <property type="evidence" value="ECO:0007669"/>
    <property type="project" value="TreeGrafter"/>
</dbReference>
<keyword evidence="4 9" id="KW-0547">Nucleotide-binding</keyword>
<feature type="domain" description="Protein kinase" evidence="12">
    <location>
        <begin position="139"/>
        <end position="401"/>
    </location>
</feature>
<dbReference type="InterPro" id="IPR011009">
    <property type="entry name" value="Kinase-like_dom_sf"/>
</dbReference>
<feature type="binding site" evidence="9">
    <location>
        <position position="168"/>
    </location>
    <ligand>
        <name>ATP</name>
        <dbReference type="ChEBI" id="CHEBI:30616"/>
    </ligand>
</feature>
<comment type="catalytic activity">
    <reaction evidence="8">
        <text>L-seryl-[protein] + ATP = O-phospho-L-seryl-[protein] + ADP + H(+)</text>
        <dbReference type="Rhea" id="RHEA:17989"/>
        <dbReference type="Rhea" id="RHEA-COMP:9863"/>
        <dbReference type="Rhea" id="RHEA-COMP:11604"/>
        <dbReference type="ChEBI" id="CHEBI:15378"/>
        <dbReference type="ChEBI" id="CHEBI:29999"/>
        <dbReference type="ChEBI" id="CHEBI:30616"/>
        <dbReference type="ChEBI" id="CHEBI:83421"/>
        <dbReference type="ChEBI" id="CHEBI:456216"/>
        <dbReference type="EC" id="2.7.11.1"/>
    </reaction>
</comment>
<dbReference type="InterPro" id="IPR008271">
    <property type="entry name" value="Ser/Thr_kinase_AS"/>
</dbReference>
<evidence type="ECO:0000313" key="13">
    <source>
        <dbReference type="EMBL" id="KAJ7782496.1"/>
    </source>
</evidence>
<evidence type="ECO:0000256" key="6">
    <source>
        <dbReference type="ARBA" id="ARBA00022840"/>
    </source>
</evidence>
<dbReference type="AlphaFoldDB" id="A0AAD7KDF3"/>
<keyword evidence="5 13" id="KW-0418">Kinase</keyword>
<evidence type="ECO:0000256" key="5">
    <source>
        <dbReference type="ARBA" id="ARBA00022777"/>
    </source>
</evidence>
<dbReference type="InterPro" id="IPR017441">
    <property type="entry name" value="Protein_kinase_ATP_BS"/>
</dbReference>
<dbReference type="PANTHER" id="PTHR44167:SF24">
    <property type="entry name" value="SERINE_THREONINE-PROTEIN KINASE CHK2"/>
    <property type="match status" value="1"/>
</dbReference>
<evidence type="ECO:0000256" key="7">
    <source>
        <dbReference type="ARBA" id="ARBA00047899"/>
    </source>
</evidence>
<evidence type="ECO:0000256" key="8">
    <source>
        <dbReference type="ARBA" id="ARBA00048679"/>
    </source>
</evidence>
<dbReference type="GO" id="GO:0004674">
    <property type="term" value="F:protein serine/threonine kinase activity"/>
    <property type="evidence" value="ECO:0007669"/>
    <property type="project" value="UniProtKB-KW"/>
</dbReference>
<keyword evidence="3" id="KW-0723">Serine/threonine-protein kinase</keyword>
<evidence type="ECO:0000256" key="9">
    <source>
        <dbReference type="PROSITE-ProRule" id="PRU10141"/>
    </source>
</evidence>
<accession>A0AAD7KDF3</accession>
<evidence type="ECO:0000256" key="4">
    <source>
        <dbReference type="ARBA" id="ARBA00022741"/>
    </source>
</evidence>